<accession>A4CGT6</accession>
<sequence>MIQMNYHVQIKSISRLTHDTLCLRLSKPHGYRYGIGQAIEVAIDNPGYEQQFRPFTLTSLPFDPYLELIVKVYPDHGGFTQALSRLGENGPLIITAAWDSYDYRGEGVFIAAGSGITPFIPMIRQLSLSGRIPGHTLLYANKTEADIIHKQALNKALGSRFINILSREYHSKLDYGRLDQAYLKDKVSDFSEHFYICGPEAFSGAIKGYLINQGAAEAQIQIGY</sequence>
<dbReference type="Gene3D" id="2.40.30.10">
    <property type="entry name" value="Translation factors"/>
    <property type="match status" value="1"/>
</dbReference>
<evidence type="ECO:0000259" key="1">
    <source>
        <dbReference type="PROSITE" id="PS51384"/>
    </source>
</evidence>
<dbReference type="Proteomes" id="UP000009049">
    <property type="component" value="Chromosome"/>
</dbReference>
<organism evidence="2 3">
    <name type="scientific">Robiginitalea biformata (strain ATCC BAA-864 / DSM 15991 / KCTC 12146 / HTCC2501)</name>
    <dbReference type="NCBI Taxonomy" id="313596"/>
    <lineage>
        <taxon>Bacteria</taxon>
        <taxon>Pseudomonadati</taxon>
        <taxon>Bacteroidota</taxon>
        <taxon>Flavobacteriia</taxon>
        <taxon>Flavobacteriales</taxon>
        <taxon>Flavobacteriaceae</taxon>
        <taxon>Robiginitalea</taxon>
    </lineage>
</organism>
<dbReference type="HOGENOM" id="CLU_003827_7_3_10"/>
<evidence type="ECO:0000313" key="2">
    <source>
        <dbReference type="EMBL" id="EAR16144.1"/>
    </source>
</evidence>
<dbReference type="PANTHER" id="PTHR47354">
    <property type="entry name" value="NADH OXIDOREDUCTASE HCR"/>
    <property type="match status" value="1"/>
</dbReference>
<dbReference type="Pfam" id="PF08022">
    <property type="entry name" value="FAD_binding_8"/>
    <property type="match status" value="1"/>
</dbReference>
<dbReference type="CDD" id="cd06196">
    <property type="entry name" value="FNR_like_1"/>
    <property type="match status" value="1"/>
</dbReference>
<keyword evidence="3" id="KW-1185">Reference proteome</keyword>
<dbReference type="EMBL" id="CP001712">
    <property type="protein sequence ID" value="EAR16144.1"/>
    <property type="molecule type" value="Genomic_DNA"/>
</dbReference>
<dbReference type="Gene3D" id="3.40.50.80">
    <property type="entry name" value="Nucleotide-binding domain of ferredoxin-NADP reductase (FNR) module"/>
    <property type="match status" value="1"/>
</dbReference>
<proteinExistence type="predicted"/>
<gene>
    <name evidence="2" type="ordered locus">RB2501_04580</name>
</gene>
<evidence type="ECO:0000313" key="3">
    <source>
        <dbReference type="Proteomes" id="UP000009049"/>
    </source>
</evidence>
<dbReference type="PRINTS" id="PR00409">
    <property type="entry name" value="PHDIOXRDTASE"/>
</dbReference>
<protein>
    <submittedName>
        <fullName evidence="2">Putative flavodoxin reductase</fullName>
    </submittedName>
</protein>
<dbReference type="PANTHER" id="PTHR47354:SF5">
    <property type="entry name" value="PROTEIN RFBI"/>
    <property type="match status" value="1"/>
</dbReference>
<dbReference type="OrthoDB" id="9789468at2"/>
<dbReference type="InterPro" id="IPR039261">
    <property type="entry name" value="FNR_nucleotide-bd"/>
</dbReference>
<dbReference type="GO" id="GO:0016491">
    <property type="term" value="F:oxidoreductase activity"/>
    <property type="evidence" value="ECO:0007669"/>
    <property type="project" value="InterPro"/>
</dbReference>
<dbReference type="STRING" id="313596.RB2501_04580"/>
<dbReference type="InterPro" id="IPR001433">
    <property type="entry name" value="OxRdtase_FAD/NAD-bd"/>
</dbReference>
<dbReference type="KEGG" id="rbi:RB2501_04580"/>
<reference evidence="2 3" key="1">
    <citation type="journal article" date="2009" name="J. Bacteriol.">
        <title>Complete genome sequence of Robiginitalea biformata HTCC2501.</title>
        <authorList>
            <person name="Oh H.M."/>
            <person name="Giovannoni S.J."/>
            <person name="Lee K."/>
            <person name="Ferriera S."/>
            <person name="Johnson J."/>
            <person name="Cho J.C."/>
        </authorList>
    </citation>
    <scope>NUCLEOTIDE SEQUENCE [LARGE SCALE GENOMIC DNA]</scope>
    <source>
        <strain evidence="3">ATCC BAA-864 / HTCC2501 / KCTC 12146</strain>
    </source>
</reference>
<dbReference type="SUPFAM" id="SSF63380">
    <property type="entry name" value="Riboflavin synthase domain-like"/>
    <property type="match status" value="1"/>
</dbReference>
<dbReference type="InterPro" id="IPR017938">
    <property type="entry name" value="Riboflavin_synthase-like_b-brl"/>
</dbReference>
<dbReference type="SUPFAM" id="SSF52343">
    <property type="entry name" value="Ferredoxin reductase-like, C-terminal NADP-linked domain"/>
    <property type="match status" value="1"/>
</dbReference>
<dbReference type="Pfam" id="PF00175">
    <property type="entry name" value="NAD_binding_1"/>
    <property type="match status" value="1"/>
</dbReference>
<dbReference type="eggNOG" id="COG1018">
    <property type="taxonomic scope" value="Bacteria"/>
</dbReference>
<dbReference type="InterPro" id="IPR013112">
    <property type="entry name" value="FAD-bd_8"/>
</dbReference>
<dbReference type="InterPro" id="IPR050415">
    <property type="entry name" value="MRET"/>
</dbReference>
<dbReference type="AlphaFoldDB" id="A4CGT6"/>
<name>A4CGT6_ROBBH</name>
<dbReference type="InterPro" id="IPR017927">
    <property type="entry name" value="FAD-bd_FR_type"/>
</dbReference>
<feature type="domain" description="FAD-binding FR-type" evidence="1">
    <location>
        <begin position="3"/>
        <end position="104"/>
    </location>
</feature>
<dbReference type="PROSITE" id="PS51384">
    <property type="entry name" value="FAD_FR"/>
    <property type="match status" value="1"/>
</dbReference>